<dbReference type="EMBL" id="GGEC01085443">
    <property type="protein sequence ID" value="MBX65927.1"/>
    <property type="molecule type" value="Transcribed_RNA"/>
</dbReference>
<proteinExistence type="predicted"/>
<accession>A0A2P2QGC0</accession>
<sequence>MLMYCTRYSYVDYSDEEHRNLGHR</sequence>
<evidence type="ECO:0000313" key="1">
    <source>
        <dbReference type="EMBL" id="MBX65927.1"/>
    </source>
</evidence>
<organism evidence="1">
    <name type="scientific">Rhizophora mucronata</name>
    <name type="common">Asiatic mangrove</name>
    <dbReference type="NCBI Taxonomy" id="61149"/>
    <lineage>
        <taxon>Eukaryota</taxon>
        <taxon>Viridiplantae</taxon>
        <taxon>Streptophyta</taxon>
        <taxon>Embryophyta</taxon>
        <taxon>Tracheophyta</taxon>
        <taxon>Spermatophyta</taxon>
        <taxon>Magnoliopsida</taxon>
        <taxon>eudicotyledons</taxon>
        <taxon>Gunneridae</taxon>
        <taxon>Pentapetalae</taxon>
        <taxon>rosids</taxon>
        <taxon>fabids</taxon>
        <taxon>Malpighiales</taxon>
        <taxon>Rhizophoraceae</taxon>
        <taxon>Rhizophora</taxon>
    </lineage>
</organism>
<protein>
    <submittedName>
        <fullName evidence="1">Uncharacterized protein</fullName>
    </submittedName>
</protein>
<reference evidence="1" key="1">
    <citation type="submission" date="2018-02" db="EMBL/GenBank/DDBJ databases">
        <title>Rhizophora mucronata_Transcriptome.</title>
        <authorList>
            <person name="Meera S.P."/>
            <person name="Sreeshan A."/>
            <person name="Augustine A."/>
        </authorList>
    </citation>
    <scope>NUCLEOTIDE SEQUENCE</scope>
    <source>
        <tissue evidence="1">Leaf</tissue>
    </source>
</reference>
<dbReference type="AlphaFoldDB" id="A0A2P2QGC0"/>
<name>A0A2P2QGC0_RHIMU</name>